<gene>
    <name evidence="1" type="ORF">LAWI1_G007095</name>
</gene>
<evidence type="ECO:0000313" key="2">
    <source>
        <dbReference type="Proteomes" id="UP000315522"/>
    </source>
</evidence>
<protein>
    <submittedName>
        <fullName evidence="1">Uncharacterized protein</fullName>
    </submittedName>
</protein>
<name>A0A559MB74_9HELO</name>
<dbReference type="AlphaFoldDB" id="A0A559MB74"/>
<dbReference type="PANTHER" id="PTHR38887:SF1">
    <property type="entry name" value="RAS MODIFICATION PROTEIN ERF4"/>
    <property type="match status" value="1"/>
</dbReference>
<organism evidence="1 2">
    <name type="scientific">Lachnellula willkommii</name>
    <dbReference type="NCBI Taxonomy" id="215461"/>
    <lineage>
        <taxon>Eukaryota</taxon>
        <taxon>Fungi</taxon>
        <taxon>Dikarya</taxon>
        <taxon>Ascomycota</taxon>
        <taxon>Pezizomycotina</taxon>
        <taxon>Leotiomycetes</taxon>
        <taxon>Helotiales</taxon>
        <taxon>Lachnaceae</taxon>
        <taxon>Lachnellula</taxon>
    </lineage>
</organism>
<keyword evidence="2" id="KW-1185">Reference proteome</keyword>
<dbReference type="InterPro" id="IPR053221">
    <property type="entry name" value="Burnettramic_acid_biosynth"/>
</dbReference>
<proteinExistence type="predicted"/>
<reference evidence="1 2" key="1">
    <citation type="submission" date="2018-05" db="EMBL/GenBank/DDBJ databases">
        <title>Genome sequencing and assembly of the regulated plant pathogen Lachnellula willkommii and related sister species for the development of diagnostic species identification markers.</title>
        <authorList>
            <person name="Giroux E."/>
            <person name="Bilodeau G."/>
        </authorList>
    </citation>
    <scope>NUCLEOTIDE SEQUENCE [LARGE SCALE GENOMIC DNA]</scope>
    <source>
        <strain evidence="1 2">CBS 172.35</strain>
    </source>
</reference>
<evidence type="ECO:0000313" key="1">
    <source>
        <dbReference type="EMBL" id="TVY90221.1"/>
    </source>
</evidence>
<accession>A0A559MB74</accession>
<dbReference type="Proteomes" id="UP000315522">
    <property type="component" value="Unassembled WGS sequence"/>
</dbReference>
<comment type="caution">
    <text evidence="1">The sequence shown here is derived from an EMBL/GenBank/DDBJ whole genome shotgun (WGS) entry which is preliminary data.</text>
</comment>
<dbReference type="PANTHER" id="PTHR38887">
    <property type="entry name" value="CHROMOSOME 21, WHOLE GENOME SHOTGUN SEQUENCE"/>
    <property type="match status" value="1"/>
</dbReference>
<dbReference type="EMBL" id="QGML01000939">
    <property type="protein sequence ID" value="TVY90221.1"/>
    <property type="molecule type" value="Genomic_DNA"/>
</dbReference>
<sequence>MGPITRTLQTGVGLLAELKAAREERKAGEGVNLVSAETEGVHMYEKDEEHEESEDDENFGGGVIDDVVPASEQILPVDQPPAYTELESTTFNVSNYPRPSISKTNVKLGCPVVIPQRRPGSESRGFLRAYAPILEEFDLNEAAFLTFLKSFHKASQASPIFNVITIGAGAIGHISEPFTIAVSLSISFLSGTAAEIQSRYRTNTFLDQANELLFKPRGLYCLVMSLRPDDIPRDNVEVQSVDTSSAALKWLDPEKSTFRAKLRTSSGTTHGEQEMPKTAPLIYTDTGYAELGKVKTTSGQHIGEFSTYQKVAENYFDKRAQAKYAYKHPESTLASQEKPKFASKYGDPTDPSVTMNYWGRAACKIQNESLADRQARRRSKALEAKHRGGVVRRLLQSVRCPIVSDAFSQSVLYLMIVNMPPEAEIETATNAIREVSKTAN</sequence>